<evidence type="ECO:0000313" key="1">
    <source>
        <dbReference type="EMBL" id="KAJ8396342.1"/>
    </source>
</evidence>
<name>A0AAD7WGP9_9TELE</name>
<organism evidence="1 2">
    <name type="scientific">Aldrovandia affinis</name>
    <dbReference type="NCBI Taxonomy" id="143900"/>
    <lineage>
        <taxon>Eukaryota</taxon>
        <taxon>Metazoa</taxon>
        <taxon>Chordata</taxon>
        <taxon>Craniata</taxon>
        <taxon>Vertebrata</taxon>
        <taxon>Euteleostomi</taxon>
        <taxon>Actinopterygii</taxon>
        <taxon>Neopterygii</taxon>
        <taxon>Teleostei</taxon>
        <taxon>Notacanthiformes</taxon>
        <taxon>Halosauridae</taxon>
        <taxon>Aldrovandia</taxon>
    </lineage>
</organism>
<gene>
    <name evidence="1" type="ORF">AAFF_G00019190</name>
</gene>
<keyword evidence="2" id="KW-1185">Reference proteome</keyword>
<reference evidence="1" key="1">
    <citation type="journal article" date="2023" name="Science">
        <title>Genome structures resolve the early diversification of teleost fishes.</title>
        <authorList>
            <person name="Parey E."/>
            <person name="Louis A."/>
            <person name="Montfort J."/>
            <person name="Bouchez O."/>
            <person name="Roques C."/>
            <person name="Iampietro C."/>
            <person name="Lluch J."/>
            <person name="Castinel A."/>
            <person name="Donnadieu C."/>
            <person name="Desvignes T."/>
            <person name="Floi Bucao C."/>
            <person name="Jouanno E."/>
            <person name="Wen M."/>
            <person name="Mejri S."/>
            <person name="Dirks R."/>
            <person name="Jansen H."/>
            <person name="Henkel C."/>
            <person name="Chen W.J."/>
            <person name="Zahm M."/>
            <person name="Cabau C."/>
            <person name="Klopp C."/>
            <person name="Thompson A.W."/>
            <person name="Robinson-Rechavi M."/>
            <person name="Braasch I."/>
            <person name="Lecointre G."/>
            <person name="Bobe J."/>
            <person name="Postlethwait J.H."/>
            <person name="Berthelot C."/>
            <person name="Roest Crollius H."/>
            <person name="Guiguen Y."/>
        </authorList>
    </citation>
    <scope>NUCLEOTIDE SEQUENCE</scope>
    <source>
        <strain evidence="1">NC1722</strain>
    </source>
</reference>
<protein>
    <submittedName>
        <fullName evidence="1">Uncharacterized protein</fullName>
    </submittedName>
</protein>
<comment type="caution">
    <text evidence="1">The sequence shown here is derived from an EMBL/GenBank/DDBJ whole genome shotgun (WGS) entry which is preliminary data.</text>
</comment>
<dbReference type="AlphaFoldDB" id="A0AAD7WGP9"/>
<accession>A0AAD7WGP9</accession>
<proteinExistence type="predicted"/>
<evidence type="ECO:0000313" key="2">
    <source>
        <dbReference type="Proteomes" id="UP001221898"/>
    </source>
</evidence>
<sequence>MGHPGCHLSPALSDKVLSQHMECVYDLWELIRTTRRAPPLQVLAPVIVTVACTVAIGDSGARRCESEGARVKGAGDGPRVLQARIPLVHHRLCSVPPAGGVTH</sequence>
<dbReference type="Proteomes" id="UP001221898">
    <property type="component" value="Unassembled WGS sequence"/>
</dbReference>
<dbReference type="EMBL" id="JAINUG010000107">
    <property type="protein sequence ID" value="KAJ8396342.1"/>
    <property type="molecule type" value="Genomic_DNA"/>
</dbReference>